<dbReference type="Pfam" id="PF08308">
    <property type="entry name" value="PEGA"/>
    <property type="match status" value="1"/>
</dbReference>
<evidence type="ECO:0000313" key="4">
    <source>
        <dbReference type="EMBL" id="RKH98427.1"/>
    </source>
</evidence>
<keyword evidence="2" id="KW-0472">Membrane</keyword>
<proteinExistence type="predicted"/>
<evidence type="ECO:0000256" key="1">
    <source>
        <dbReference type="SAM" id="MobiDB-lite"/>
    </source>
</evidence>
<feature type="non-terminal residue" evidence="4">
    <location>
        <position position="1"/>
    </location>
</feature>
<accession>A0ABX9QAI4</accession>
<evidence type="ECO:0000259" key="3">
    <source>
        <dbReference type="Pfam" id="PF08308"/>
    </source>
</evidence>
<name>A0ABX9QAI4_9BACT</name>
<feature type="transmembrane region" description="Helical" evidence="2">
    <location>
        <begin position="91"/>
        <end position="113"/>
    </location>
</feature>
<comment type="caution">
    <text evidence="4">The sequence shown here is derived from an EMBL/GenBank/DDBJ whole genome shotgun (WGS) entry which is preliminary data.</text>
</comment>
<protein>
    <submittedName>
        <fullName evidence="4">PEGA domain-containing protein</fullName>
    </submittedName>
</protein>
<feature type="compositionally biased region" description="Low complexity" evidence="1">
    <location>
        <begin position="258"/>
        <end position="267"/>
    </location>
</feature>
<keyword evidence="2" id="KW-0812">Transmembrane</keyword>
<dbReference type="EMBL" id="RAWI01000278">
    <property type="protein sequence ID" value="RKH98427.1"/>
    <property type="molecule type" value="Genomic_DNA"/>
</dbReference>
<evidence type="ECO:0000313" key="5">
    <source>
        <dbReference type="Proteomes" id="UP000278907"/>
    </source>
</evidence>
<feature type="region of interest" description="Disordered" evidence="1">
    <location>
        <begin position="258"/>
        <end position="277"/>
    </location>
</feature>
<keyword evidence="2" id="KW-1133">Transmembrane helix</keyword>
<evidence type="ECO:0000256" key="2">
    <source>
        <dbReference type="SAM" id="Phobius"/>
    </source>
</evidence>
<sequence length="529" mass="56560">REVTGTGRRPLPPELPPEPDTDSGLEPTAMPVLPTYAAPRDTPVETPVAAEPEVEEDKPAIRVRTSVDEAREKLAAENAERERKRVKQVRALSLGVFVVTAVVLFIGLLVHLLSPPEVAVDDSGPAAILWITSKPEGATIVVNGINSGTTPNRVLGMDVRTPHTIVLTKPGYRAWTRRFSPNQAETHLKAELELAPGTTQMVSQIPTTGIDAGFPSSDVGSVAAAPGADAGSTADAGTSEDAGAAIAALDGDAGTLMDDGGTVAAATPGPPAEPPLEGVDREMRVVDYPTRLLVLRPMYNALPVLEYTPATIDVAPGTGYSVWTEGSAAFENGDGTASGTLVYYAEGDLPADNAMGLVSSAPRTIKGAKKLHFFALDDTGPEDNRGSIRVHLRQSVYVPPRSVLFDPQKNAIQVKQRHQMLLRGMDPKSTYLITVRDDFAEVRAGAQGRVKTVLCVEKGRAPEDVRRSHRLFEAGKRYQVSGVQDLRCVFPDTNLSDNRGALDFDIVDVTNMSRKERAEALKGASRSER</sequence>
<dbReference type="RefSeq" id="WP_120630833.1">
    <property type="nucleotide sequence ID" value="NZ_RAWI01000278.1"/>
</dbReference>
<gene>
    <name evidence="4" type="ORF">D7Y13_28680</name>
</gene>
<dbReference type="Proteomes" id="UP000278907">
    <property type="component" value="Unassembled WGS sequence"/>
</dbReference>
<dbReference type="InterPro" id="IPR013229">
    <property type="entry name" value="PEGA"/>
</dbReference>
<keyword evidence="5" id="KW-1185">Reference proteome</keyword>
<feature type="region of interest" description="Disordered" evidence="1">
    <location>
        <begin position="1"/>
        <end position="57"/>
    </location>
</feature>
<feature type="domain" description="PEGA" evidence="3">
    <location>
        <begin position="128"/>
        <end position="194"/>
    </location>
</feature>
<reference evidence="4 5" key="1">
    <citation type="submission" date="2018-09" db="EMBL/GenBank/DDBJ databases">
        <authorList>
            <person name="Livingstone P.G."/>
            <person name="Whitworth D.E."/>
        </authorList>
    </citation>
    <scope>NUCLEOTIDE SEQUENCE [LARGE SCALE GENOMIC DNA]</scope>
    <source>
        <strain evidence="4 5">CA031B</strain>
    </source>
</reference>
<organism evidence="4 5">
    <name type="scientific">Corallococcus praedator</name>
    <dbReference type="NCBI Taxonomy" id="2316724"/>
    <lineage>
        <taxon>Bacteria</taxon>
        <taxon>Pseudomonadati</taxon>
        <taxon>Myxococcota</taxon>
        <taxon>Myxococcia</taxon>
        <taxon>Myxococcales</taxon>
        <taxon>Cystobacterineae</taxon>
        <taxon>Myxococcaceae</taxon>
        <taxon>Corallococcus</taxon>
    </lineage>
</organism>